<dbReference type="OrthoDB" id="10618313at2759"/>
<feature type="compositionally biased region" description="Basic and acidic residues" evidence="1">
    <location>
        <begin position="277"/>
        <end position="304"/>
    </location>
</feature>
<dbReference type="PANTHER" id="PTHR24110:SF3">
    <property type="entry name" value="CENTROSOMAL PROTEIN OF 78 KDA"/>
    <property type="match status" value="1"/>
</dbReference>
<feature type="region of interest" description="Disordered" evidence="1">
    <location>
        <begin position="277"/>
        <end position="307"/>
    </location>
</feature>
<dbReference type="AlphaFoldDB" id="A0A1J4KUB4"/>
<dbReference type="Gene3D" id="3.80.10.10">
    <property type="entry name" value="Ribonuclease Inhibitor"/>
    <property type="match status" value="1"/>
</dbReference>
<evidence type="ECO:0000256" key="1">
    <source>
        <dbReference type="SAM" id="MobiDB-lite"/>
    </source>
</evidence>
<name>A0A1J4KUB4_9EUKA</name>
<comment type="caution">
    <text evidence="2">The sequence shown here is derived from an EMBL/GenBank/DDBJ whole genome shotgun (WGS) entry which is preliminary data.</text>
</comment>
<evidence type="ECO:0000313" key="2">
    <source>
        <dbReference type="EMBL" id="OHT13254.1"/>
    </source>
</evidence>
<dbReference type="PANTHER" id="PTHR24110">
    <property type="entry name" value="CENTROSOMAL PROTEIN OF 78 KDA"/>
    <property type="match status" value="1"/>
</dbReference>
<reference evidence="2" key="1">
    <citation type="submission" date="2016-10" db="EMBL/GenBank/DDBJ databases">
        <authorList>
            <person name="Benchimol M."/>
            <person name="Almeida L.G."/>
            <person name="Vasconcelos A.T."/>
            <person name="Perreira-Neves A."/>
            <person name="Rosa I.A."/>
            <person name="Tasca T."/>
            <person name="Bogo M.R."/>
            <person name="de Souza W."/>
        </authorList>
    </citation>
    <scope>NUCLEOTIDE SEQUENCE [LARGE SCALE GENOMIC DNA]</scope>
    <source>
        <strain evidence="2">K</strain>
    </source>
</reference>
<gene>
    <name evidence="2" type="ORF">TRFO_16709</name>
</gene>
<protein>
    <recommendedName>
        <fullName evidence="4">Leucine Rich Repeat family protein</fullName>
    </recommendedName>
</protein>
<dbReference type="GeneID" id="94833850"/>
<accession>A0A1J4KUB4</accession>
<feature type="compositionally biased region" description="Low complexity" evidence="1">
    <location>
        <begin position="357"/>
        <end position="378"/>
    </location>
</feature>
<dbReference type="RefSeq" id="XP_068366390.1">
    <property type="nucleotide sequence ID" value="XM_068499146.1"/>
</dbReference>
<evidence type="ECO:0008006" key="4">
    <source>
        <dbReference type="Google" id="ProtNLM"/>
    </source>
</evidence>
<feature type="compositionally biased region" description="Basic and acidic residues" evidence="1">
    <location>
        <begin position="347"/>
        <end position="356"/>
    </location>
</feature>
<dbReference type="VEuPathDB" id="TrichDB:TRFO_16709"/>
<feature type="compositionally biased region" description="Basic residues" evidence="1">
    <location>
        <begin position="402"/>
        <end position="415"/>
    </location>
</feature>
<feature type="compositionally biased region" description="Low complexity" evidence="1">
    <location>
        <begin position="387"/>
        <end position="397"/>
    </location>
</feature>
<feature type="region of interest" description="Disordered" evidence="1">
    <location>
        <begin position="347"/>
        <end position="415"/>
    </location>
</feature>
<proteinExistence type="predicted"/>
<keyword evidence="3" id="KW-1185">Reference proteome</keyword>
<dbReference type="InterPro" id="IPR032675">
    <property type="entry name" value="LRR_dom_sf"/>
</dbReference>
<evidence type="ECO:0000313" key="3">
    <source>
        <dbReference type="Proteomes" id="UP000179807"/>
    </source>
</evidence>
<dbReference type="EMBL" id="MLAK01000545">
    <property type="protein sequence ID" value="OHT13254.1"/>
    <property type="molecule type" value="Genomic_DNA"/>
</dbReference>
<dbReference type="SUPFAM" id="SSF52047">
    <property type="entry name" value="RNI-like"/>
    <property type="match status" value="1"/>
</dbReference>
<organism evidence="2 3">
    <name type="scientific">Tritrichomonas foetus</name>
    <dbReference type="NCBI Taxonomy" id="1144522"/>
    <lineage>
        <taxon>Eukaryota</taxon>
        <taxon>Metamonada</taxon>
        <taxon>Parabasalia</taxon>
        <taxon>Tritrichomonadida</taxon>
        <taxon>Tritrichomonadidae</taxon>
        <taxon>Tritrichomonas</taxon>
    </lineage>
</organism>
<dbReference type="Proteomes" id="UP000179807">
    <property type="component" value="Unassembled WGS sequence"/>
</dbReference>
<sequence length="415" mass="47569">MEISRNTRQFTKEDLAGLSLGDSQNLVYDISRLNPRDFIPIVQAIERYGKNHIFSLTFTLDYYYEYCWSEYPNLKSKGIRKRHRKQLMPFTLANSAYKKIPNTIHQLMTMLGDLLPSTITLNTLKFRSILFNQRDKDRLFSAISGNTSIRKLCFTNCNLNDEGFSLLVKCLKHPGVTTLECRQCGLSDHSVGAVSELLTYHMLLQLKAEKDDDNYLKSVCLRALDLRDNMFSTRLLPAISDTLCDLPICLVDLRNNADFDERILSNMRRSSPHVEIRTGLDKTTFEPNAKKTNDQSIDETKSETENAVEIELSPDVRIKGSRAKEFVNYLEKIIKLSEELAIIQQLEEKGRHESHNSRSPRSARSNRTSPRSPSSPRAPRSRRSSKSQHSSPKVPKSQEATKRKKRAASARRNPR</sequence>